<protein>
    <submittedName>
        <fullName evidence="1">Uncharacterized protein</fullName>
    </submittedName>
</protein>
<dbReference type="InterPro" id="IPR007750">
    <property type="entry name" value="DUF674"/>
</dbReference>
<dbReference type="PANTHER" id="PTHR33103:SF85">
    <property type="entry name" value="DUF674 FAMILY PROTEIN"/>
    <property type="match status" value="1"/>
</dbReference>
<evidence type="ECO:0000313" key="1">
    <source>
        <dbReference type="EMBL" id="KAK4359186.1"/>
    </source>
</evidence>
<comment type="caution">
    <text evidence="1">The sequence shown here is derived from an EMBL/GenBank/DDBJ whole genome shotgun (WGS) entry which is preliminary data.</text>
</comment>
<gene>
    <name evidence="1" type="ORF">RND71_021415</name>
</gene>
<proteinExistence type="predicted"/>
<dbReference type="AlphaFoldDB" id="A0AAE1VCR5"/>
<dbReference type="EMBL" id="JAVYJV010000011">
    <property type="protein sequence ID" value="KAK4359186.1"/>
    <property type="molecule type" value="Genomic_DNA"/>
</dbReference>
<organism evidence="1 2">
    <name type="scientific">Anisodus tanguticus</name>
    <dbReference type="NCBI Taxonomy" id="243964"/>
    <lineage>
        <taxon>Eukaryota</taxon>
        <taxon>Viridiplantae</taxon>
        <taxon>Streptophyta</taxon>
        <taxon>Embryophyta</taxon>
        <taxon>Tracheophyta</taxon>
        <taxon>Spermatophyta</taxon>
        <taxon>Magnoliopsida</taxon>
        <taxon>eudicotyledons</taxon>
        <taxon>Gunneridae</taxon>
        <taxon>Pentapetalae</taxon>
        <taxon>asterids</taxon>
        <taxon>lamiids</taxon>
        <taxon>Solanales</taxon>
        <taxon>Solanaceae</taxon>
        <taxon>Solanoideae</taxon>
        <taxon>Hyoscyameae</taxon>
        <taxon>Anisodus</taxon>
    </lineage>
</organism>
<sequence>MENKQEAKVLLKLLVDEKKDQVVAAEAKVDFMDILVSLLTLPMGTLIRLIKADAGVVGCMNNLYQSVENLSEKDLFIKHCKTMPAKSKKSLSKVLHEVESECRRFRIREIKEMHVEVGKNEIAICS</sequence>
<dbReference type="PANTHER" id="PTHR33103">
    <property type="entry name" value="OS01G0153900 PROTEIN"/>
    <property type="match status" value="1"/>
</dbReference>
<dbReference type="Pfam" id="PF05056">
    <property type="entry name" value="DUF674"/>
    <property type="match status" value="1"/>
</dbReference>
<keyword evidence="2" id="KW-1185">Reference proteome</keyword>
<evidence type="ECO:0000313" key="2">
    <source>
        <dbReference type="Proteomes" id="UP001291623"/>
    </source>
</evidence>
<dbReference type="Proteomes" id="UP001291623">
    <property type="component" value="Unassembled WGS sequence"/>
</dbReference>
<accession>A0AAE1VCR5</accession>
<reference evidence="1" key="1">
    <citation type="submission" date="2023-12" db="EMBL/GenBank/DDBJ databases">
        <title>Genome assembly of Anisodus tanguticus.</title>
        <authorList>
            <person name="Wang Y.-J."/>
        </authorList>
    </citation>
    <scope>NUCLEOTIDE SEQUENCE</scope>
    <source>
        <strain evidence="1">KB-2021</strain>
        <tissue evidence="1">Leaf</tissue>
    </source>
</reference>
<name>A0AAE1VCR5_9SOLA</name>